<proteinExistence type="predicted"/>
<dbReference type="Pfam" id="PF00413">
    <property type="entry name" value="Peptidase_M10"/>
    <property type="match status" value="1"/>
</dbReference>
<name>A0A1L8MNE9_9STRE</name>
<keyword evidence="5" id="KW-0812">Transmembrane</keyword>
<gene>
    <name evidence="7" type="ORF">A9Q68_01640</name>
</gene>
<evidence type="ECO:0000259" key="6">
    <source>
        <dbReference type="Pfam" id="PF00413"/>
    </source>
</evidence>
<sequence>MKKFFKALLWLPTKILELIWRIIWGFVQTILVLAIIFFGLIYYSNHSNSAFANQISNVSNQIVTIYNLWKNSESHSEKNSQALASDNYQHNHGIKWSKNEATVFIKTTNLIFLNAYQAAINNWNQTGAFHFTVVNDSSKADIIADESNDKSVSAAGLANVESQTLTKKITSVKVYLNSYYLLDKQYGYGTDRIVHTAEHELGHAVGLDHNDNEESVMQSAGSFYGITVTDVKELKDLYQN</sequence>
<reference evidence="8" key="1">
    <citation type="submission" date="2016-06" db="EMBL/GenBank/DDBJ databases">
        <authorList>
            <person name="de Vries S.P.W."/>
            <person name="Hadjirin N.F."/>
            <person name="Lay E.M."/>
            <person name="Zadoks R.N."/>
            <person name="Peacock S.J."/>
            <person name="Parkhill J."/>
            <person name="Grant A.J."/>
            <person name="Mcdougall S."/>
            <person name="Holmes M.A."/>
        </authorList>
    </citation>
    <scope>NUCLEOTIDE SEQUENCE [LARGE SCALE GENOMIC DNA]</scope>
    <source>
        <strain evidence="8">NZ1587</strain>
    </source>
</reference>
<feature type="transmembrane region" description="Helical" evidence="5">
    <location>
        <begin position="21"/>
        <end position="43"/>
    </location>
</feature>
<evidence type="ECO:0000313" key="7">
    <source>
        <dbReference type="EMBL" id="OJF72273.1"/>
    </source>
</evidence>
<feature type="domain" description="Peptidase M10 metallopeptidase" evidence="6">
    <location>
        <begin position="112"/>
        <end position="238"/>
    </location>
</feature>
<keyword evidence="5" id="KW-1133">Transmembrane helix</keyword>
<dbReference type="EMBL" id="LZDD01000001">
    <property type="protein sequence ID" value="OJF72273.1"/>
    <property type="molecule type" value="Genomic_DNA"/>
</dbReference>
<organism evidence="7 8">
    <name type="scientific">Streptococcus bovimastitidis</name>
    <dbReference type="NCBI Taxonomy" id="1856638"/>
    <lineage>
        <taxon>Bacteria</taxon>
        <taxon>Bacillati</taxon>
        <taxon>Bacillota</taxon>
        <taxon>Bacilli</taxon>
        <taxon>Lactobacillales</taxon>
        <taxon>Streptococcaceae</taxon>
        <taxon>Streptococcus</taxon>
    </lineage>
</organism>
<keyword evidence="4" id="KW-0862">Zinc</keyword>
<dbReference type="GO" id="GO:0031012">
    <property type="term" value="C:extracellular matrix"/>
    <property type="evidence" value="ECO:0007669"/>
    <property type="project" value="InterPro"/>
</dbReference>
<comment type="caution">
    <text evidence="7">The sequence shown here is derived from an EMBL/GenBank/DDBJ whole genome shotgun (WGS) entry which is preliminary data.</text>
</comment>
<dbReference type="GO" id="GO:0004222">
    <property type="term" value="F:metalloendopeptidase activity"/>
    <property type="evidence" value="ECO:0007669"/>
    <property type="project" value="InterPro"/>
</dbReference>
<dbReference type="SUPFAM" id="SSF55486">
    <property type="entry name" value="Metalloproteases ('zincins'), catalytic domain"/>
    <property type="match status" value="1"/>
</dbReference>
<dbReference type="OrthoDB" id="2148705at2"/>
<dbReference type="STRING" id="1856638.A9Q68_01640"/>
<dbReference type="GO" id="GO:0006508">
    <property type="term" value="P:proteolysis"/>
    <property type="evidence" value="ECO:0007669"/>
    <property type="project" value="UniProtKB-KW"/>
</dbReference>
<dbReference type="AlphaFoldDB" id="A0A1L8MNE9"/>
<keyword evidence="8" id="KW-1185">Reference proteome</keyword>
<dbReference type="GO" id="GO:0008270">
    <property type="term" value="F:zinc ion binding"/>
    <property type="evidence" value="ECO:0007669"/>
    <property type="project" value="InterPro"/>
</dbReference>
<evidence type="ECO:0000256" key="4">
    <source>
        <dbReference type="ARBA" id="ARBA00022833"/>
    </source>
</evidence>
<evidence type="ECO:0000256" key="1">
    <source>
        <dbReference type="ARBA" id="ARBA00022670"/>
    </source>
</evidence>
<dbReference type="Proteomes" id="UP000182015">
    <property type="component" value="Unassembled WGS sequence"/>
</dbReference>
<dbReference type="InterPro" id="IPR001818">
    <property type="entry name" value="Pept_M10_metallopeptidase"/>
</dbReference>
<keyword evidence="1 7" id="KW-0645">Protease</keyword>
<dbReference type="CDD" id="cd04268">
    <property type="entry name" value="ZnMc_MMP_like"/>
    <property type="match status" value="1"/>
</dbReference>
<dbReference type="RefSeq" id="WP_071792927.1">
    <property type="nucleotide sequence ID" value="NZ_LZDD01000001.1"/>
</dbReference>
<protein>
    <submittedName>
        <fullName evidence="7">Zn-dependent protease</fullName>
    </submittedName>
</protein>
<keyword evidence="5" id="KW-0472">Membrane</keyword>
<accession>A0A1L8MNE9</accession>
<dbReference type="Gene3D" id="3.40.390.10">
    <property type="entry name" value="Collagenase (Catalytic Domain)"/>
    <property type="match status" value="1"/>
</dbReference>
<keyword evidence="3" id="KW-0378">Hydrolase</keyword>
<evidence type="ECO:0000313" key="8">
    <source>
        <dbReference type="Proteomes" id="UP000182015"/>
    </source>
</evidence>
<evidence type="ECO:0000256" key="3">
    <source>
        <dbReference type="ARBA" id="ARBA00022801"/>
    </source>
</evidence>
<dbReference type="InterPro" id="IPR024079">
    <property type="entry name" value="MetalloPept_cat_dom_sf"/>
</dbReference>
<keyword evidence="2" id="KW-0479">Metal-binding</keyword>
<evidence type="ECO:0000256" key="2">
    <source>
        <dbReference type="ARBA" id="ARBA00022723"/>
    </source>
</evidence>
<evidence type="ECO:0000256" key="5">
    <source>
        <dbReference type="SAM" id="Phobius"/>
    </source>
</evidence>